<dbReference type="AlphaFoldDB" id="A0A1E4RD43"/>
<dbReference type="GO" id="GO:0005634">
    <property type="term" value="C:nucleus"/>
    <property type="evidence" value="ECO:0007669"/>
    <property type="project" value="TreeGrafter"/>
</dbReference>
<keyword evidence="2" id="KW-0238">DNA-binding</keyword>
<sequence>ILGYNPISSKEDCYSFFNQECPVIISNSKRKNFCPLTWVALIKTDTALIKLWRYIHILKRAQKQAVFAMDKNSNPDYYRRQVECTEGLTDDMKPYKAKNFQKSPNYNTSDAKNKINARAMSLGLMFYEGGIDEELALIDKIELVLPKQKVIWKLIERFFSHVYPYFPLLDEDDFRSKISQFIGPEAYNDAKINNLKIERKIDFTYLGTLLLVLRFAYLTLFTNSASINEANLSTDDPSPKAQDIKYLLSNVISIDVVDVAEMCLNQFNLVKTLTLPLLQLAIYTRVYRIYSPEDGEGRDNTDSVVYTGTLHQMAFSMGLHREPDYFPEEHPDPKLNNLQRKIWYGILILDANDFILTGSPLITHPESFDTKTPYYVPGNENIRDIEVEKMTDSQFSRFDSNFQMIYEASTLITSLKKKVNLYEFSLKMNDMEKHLKTTYGDSLVSHLGCGSLSREMVFAKSVNLKIFFSSIFFLSGIYLHLFNYYEAKVNYTYAFYYMKKLMIILIPNLLPFYSDLVENSSFIFKSSTDLFVTPGFELVLHKTCIAIQSLYMRCRFSLKDFESSPDHIHLMKTDTAYSGHINAIETLTKNLLICTSALMEITSVLSKRYYYSWRMLKACTFILKILKDDDIYNHVGKEKSLLRFTTPMLNELNGILKQSIKKIEEQKRKLKTSNLSYNSNISNTVDSLDVQMNRSSMSNESLSVGSTNSASIDYDFFGKSASINHNNDPQVDDLWIQMISVKEN</sequence>
<dbReference type="PANTHER" id="PTHR31069">
    <property type="entry name" value="OLEATE-ACTIVATED TRANSCRIPTION FACTOR 1-RELATED"/>
    <property type="match status" value="1"/>
</dbReference>
<keyword evidence="6" id="KW-1133">Transmembrane helix</keyword>
<organism evidence="8 9">
    <name type="scientific">Hyphopichia burtonii NRRL Y-1933</name>
    <dbReference type="NCBI Taxonomy" id="984485"/>
    <lineage>
        <taxon>Eukaryota</taxon>
        <taxon>Fungi</taxon>
        <taxon>Dikarya</taxon>
        <taxon>Ascomycota</taxon>
        <taxon>Saccharomycotina</taxon>
        <taxon>Pichiomycetes</taxon>
        <taxon>Debaryomycetaceae</taxon>
        <taxon>Hyphopichia</taxon>
    </lineage>
</organism>
<dbReference type="Proteomes" id="UP000095085">
    <property type="component" value="Unassembled WGS sequence"/>
</dbReference>
<keyword evidence="4" id="KW-0539">Nucleus</keyword>
<dbReference type="CDD" id="cd12148">
    <property type="entry name" value="fungal_TF_MHR"/>
    <property type="match status" value="1"/>
</dbReference>
<dbReference type="GO" id="GO:0008270">
    <property type="term" value="F:zinc ion binding"/>
    <property type="evidence" value="ECO:0007669"/>
    <property type="project" value="InterPro"/>
</dbReference>
<keyword evidence="6" id="KW-0812">Transmembrane</keyword>
<dbReference type="EMBL" id="KV454545">
    <property type="protein sequence ID" value="ODV65177.1"/>
    <property type="molecule type" value="Genomic_DNA"/>
</dbReference>
<feature type="transmembrane region" description="Helical" evidence="6">
    <location>
        <begin position="494"/>
        <end position="513"/>
    </location>
</feature>
<evidence type="ECO:0000256" key="1">
    <source>
        <dbReference type="ARBA" id="ARBA00023015"/>
    </source>
</evidence>
<dbReference type="PANTHER" id="PTHR31069:SF12">
    <property type="entry name" value="TRANSCRIPTION FACTOR DOMAIN-CONTAINING PROTEIN"/>
    <property type="match status" value="1"/>
</dbReference>
<gene>
    <name evidence="8" type="ORF">HYPBUDRAFT_85334</name>
</gene>
<evidence type="ECO:0000256" key="5">
    <source>
        <dbReference type="SAM" id="Coils"/>
    </source>
</evidence>
<dbReference type="GeneID" id="30998305"/>
<dbReference type="InterPro" id="IPR050675">
    <property type="entry name" value="OAF3"/>
</dbReference>
<dbReference type="GO" id="GO:0000981">
    <property type="term" value="F:DNA-binding transcription factor activity, RNA polymerase II-specific"/>
    <property type="evidence" value="ECO:0007669"/>
    <property type="project" value="TreeGrafter"/>
</dbReference>
<proteinExistence type="predicted"/>
<dbReference type="RefSeq" id="XP_020074244.1">
    <property type="nucleotide sequence ID" value="XM_020223756.1"/>
</dbReference>
<dbReference type="STRING" id="984485.A0A1E4RD43"/>
<feature type="domain" description="Xylanolytic transcriptional activator regulatory" evidence="7">
    <location>
        <begin position="303"/>
        <end position="379"/>
    </location>
</feature>
<dbReference type="SMART" id="SM00906">
    <property type="entry name" value="Fungal_trans"/>
    <property type="match status" value="1"/>
</dbReference>
<feature type="coiled-coil region" evidence="5">
    <location>
        <begin position="649"/>
        <end position="680"/>
    </location>
</feature>
<feature type="non-terminal residue" evidence="8">
    <location>
        <position position="1"/>
    </location>
</feature>
<feature type="transmembrane region" description="Helical" evidence="6">
    <location>
        <begin position="462"/>
        <end position="482"/>
    </location>
</feature>
<evidence type="ECO:0000256" key="3">
    <source>
        <dbReference type="ARBA" id="ARBA00023163"/>
    </source>
</evidence>
<keyword evidence="3" id="KW-0804">Transcription</keyword>
<dbReference type="GO" id="GO:0045944">
    <property type="term" value="P:positive regulation of transcription by RNA polymerase II"/>
    <property type="evidence" value="ECO:0007669"/>
    <property type="project" value="TreeGrafter"/>
</dbReference>
<evidence type="ECO:0000259" key="7">
    <source>
        <dbReference type="SMART" id="SM00906"/>
    </source>
</evidence>
<evidence type="ECO:0000313" key="8">
    <source>
        <dbReference type="EMBL" id="ODV65177.1"/>
    </source>
</evidence>
<evidence type="ECO:0000256" key="4">
    <source>
        <dbReference type="ARBA" id="ARBA00023242"/>
    </source>
</evidence>
<name>A0A1E4RD43_9ASCO</name>
<keyword evidence="9" id="KW-1185">Reference proteome</keyword>
<protein>
    <recommendedName>
        <fullName evidence="7">Xylanolytic transcriptional activator regulatory domain-containing protein</fullName>
    </recommendedName>
</protein>
<accession>A0A1E4RD43</accession>
<reference evidence="9" key="1">
    <citation type="submission" date="2016-05" db="EMBL/GenBank/DDBJ databases">
        <title>Comparative genomics of biotechnologically important yeasts.</title>
        <authorList>
            <consortium name="DOE Joint Genome Institute"/>
            <person name="Riley R."/>
            <person name="Haridas S."/>
            <person name="Wolfe K.H."/>
            <person name="Lopes M.R."/>
            <person name="Hittinger C.T."/>
            <person name="Goker M."/>
            <person name="Salamov A."/>
            <person name="Wisecaver J."/>
            <person name="Long T.M."/>
            <person name="Aerts A.L."/>
            <person name="Barry K."/>
            <person name="Choi C."/>
            <person name="Clum A."/>
            <person name="Coughlan A.Y."/>
            <person name="Deshpande S."/>
            <person name="Douglass A.P."/>
            <person name="Hanson S.J."/>
            <person name="Klenk H.-P."/>
            <person name="Labutti K."/>
            <person name="Lapidus A."/>
            <person name="Lindquist E."/>
            <person name="Lipzen A."/>
            <person name="Meier-Kolthoff J.P."/>
            <person name="Ohm R.A."/>
            <person name="Otillar R.P."/>
            <person name="Pangilinan J."/>
            <person name="Peng Y."/>
            <person name="Rokas A."/>
            <person name="Rosa C.A."/>
            <person name="Scheuner C."/>
            <person name="Sibirny A.A."/>
            <person name="Slot J.C."/>
            <person name="Stielow J.B."/>
            <person name="Sun H."/>
            <person name="Kurtzman C.P."/>
            <person name="Blackwell M."/>
            <person name="Grigoriev I.V."/>
            <person name="Jeffries T.W."/>
        </authorList>
    </citation>
    <scope>NUCLEOTIDE SEQUENCE [LARGE SCALE GENOMIC DNA]</scope>
    <source>
        <strain evidence="9">NRRL Y-1933</strain>
    </source>
</reference>
<evidence type="ECO:0000313" key="9">
    <source>
        <dbReference type="Proteomes" id="UP000095085"/>
    </source>
</evidence>
<dbReference type="Pfam" id="PF04082">
    <property type="entry name" value="Fungal_trans"/>
    <property type="match status" value="1"/>
</dbReference>
<dbReference type="GO" id="GO:0006351">
    <property type="term" value="P:DNA-templated transcription"/>
    <property type="evidence" value="ECO:0007669"/>
    <property type="project" value="InterPro"/>
</dbReference>
<keyword evidence="1" id="KW-0805">Transcription regulation</keyword>
<dbReference type="InterPro" id="IPR007219">
    <property type="entry name" value="XnlR_reg_dom"/>
</dbReference>
<keyword evidence="5" id="KW-0175">Coiled coil</keyword>
<dbReference type="OrthoDB" id="5069333at2759"/>
<feature type="non-terminal residue" evidence="8">
    <location>
        <position position="744"/>
    </location>
</feature>
<keyword evidence="6" id="KW-0472">Membrane</keyword>
<dbReference type="GO" id="GO:0000978">
    <property type="term" value="F:RNA polymerase II cis-regulatory region sequence-specific DNA binding"/>
    <property type="evidence" value="ECO:0007669"/>
    <property type="project" value="TreeGrafter"/>
</dbReference>
<evidence type="ECO:0000256" key="6">
    <source>
        <dbReference type="SAM" id="Phobius"/>
    </source>
</evidence>
<evidence type="ECO:0000256" key="2">
    <source>
        <dbReference type="ARBA" id="ARBA00023125"/>
    </source>
</evidence>